<dbReference type="AlphaFoldDB" id="A0A9P0P9V6"/>
<gene>
    <name evidence="2" type="ORF">ACAOBT_LOCUS10504</name>
</gene>
<organism evidence="2 3">
    <name type="scientific">Acanthoscelides obtectus</name>
    <name type="common">Bean weevil</name>
    <name type="synonym">Bruchus obtectus</name>
    <dbReference type="NCBI Taxonomy" id="200917"/>
    <lineage>
        <taxon>Eukaryota</taxon>
        <taxon>Metazoa</taxon>
        <taxon>Ecdysozoa</taxon>
        <taxon>Arthropoda</taxon>
        <taxon>Hexapoda</taxon>
        <taxon>Insecta</taxon>
        <taxon>Pterygota</taxon>
        <taxon>Neoptera</taxon>
        <taxon>Endopterygota</taxon>
        <taxon>Coleoptera</taxon>
        <taxon>Polyphaga</taxon>
        <taxon>Cucujiformia</taxon>
        <taxon>Chrysomeloidea</taxon>
        <taxon>Chrysomelidae</taxon>
        <taxon>Bruchinae</taxon>
        <taxon>Bruchini</taxon>
        <taxon>Acanthoscelides</taxon>
    </lineage>
</organism>
<dbReference type="OrthoDB" id="10506558at2759"/>
<evidence type="ECO:0000313" key="2">
    <source>
        <dbReference type="EMBL" id="CAH1973363.1"/>
    </source>
</evidence>
<proteinExistence type="predicted"/>
<accession>A0A9P0P9V6</accession>
<dbReference type="Proteomes" id="UP001152888">
    <property type="component" value="Unassembled WGS sequence"/>
</dbReference>
<feature type="compositionally biased region" description="Basic and acidic residues" evidence="1">
    <location>
        <begin position="53"/>
        <end position="76"/>
    </location>
</feature>
<evidence type="ECO:0000313" key="3">
    <source>
        <dbReference type="Proteomes" id="UP001152888"/>
    </source>
</evidence>
<keyword evidence="3" id="KW-1185">Reference proteome</keyword>
<evidence type="ECO:0000256" key="1">
    <source>
        <dbReference type="SAM" id="MobiDB-lite"/>
    </source>
</evidence>
<dbReference type="EMBL" id="CAKOFQ010006808">
    <property type="protein sequence ID" value="CAH1973363.1"/>
    <property type="molecule type" value="Genomic_DNA"/>
</dbReference>
<feature type="region of interest" description="Disordered" evidence="1">
    <location>
        <begin position="1"/>
        <end position="76"/>
    </location>
</feature>
<name>A0A9P0P9V6_ACAOB</name>
<comment type="caution">
    <text evidence="2">The sequence shown here is derived from an EMBL/GenBank/DDBJ whole genome shotgun (WGS) entry which is preliminary data.</text>
</comment>
<sequence length="76" mass="8974">MKPRKSKMAKTLENTIKDMRATQPATSKNWRGGTTKKRWKTTWSNKQAKSRQPRTDGYSKKGTGDYRREDRTKKLR</sequence>
<protein>
    <submittedName>
        <fullName evidence="2">Uncharacterized protein</fullName>
    </submittedName>
</protein>
<reference evidence="2" key="1">
    <citation type="submission" date="2022-03" db="EMBL/GenBank/DDBJ databases">
        <authorList>
            <person name="Sayadi A."/>
        </authorList>
    </citation>
    <scope>NUCLEOTIDE SEQUENCE</scope>
</reference>